<protein>
    <recommendedName>
        <fullName evidence="4">Proline racemase</fullName>
    </recommendedName>
</protein>
<accession>A0ABN2FQY7</accession>
<dbReference type="PANTHER" id="PTHR33442:SF1">
    <property type="entry name" value="TRANS-3-HYDROXY-L-PROLINE DEHYDRATASE"/>
    <property type="match status" value="1"/>
</dbReference>
<organism evidence="2 3">
    <name type="scientific">Kribbella alba</name>
    <dbReference type="NCBI Taxonomy" id="190197"/>
    <lineage>
        <taxon>Bacteria</taxon>
        <taxon>Bacillati</taxon>
        <taxon>Actinomycetota</taxon>
        <taxon>Actinomycetes</taxon>
        <taxon>Propionibacteriales</taxon>
        <taxon>Kribbellaceae</taxon>
        <taxon>Kribbella</taxon>
    </lineage>
</organism>
<evidence type="ECO:0000256" key="1">
    <source>
        <dbReference type="ARBA" id="ARBA00007529"/>
    </source>
</evidence>
<proteinExistence type="inferred from homology"/>
<gene>
    <name evidence="2" type="ORF">GCM10009744_57010</name>
</gene>
<sequence length="53" mass="5605">MIGTTFLGRVVEEVVAEGRPAVVTEVEGSAYLTGTATFTFGPRDPVAMGFTLR</sequence>
<comment type="caution">
    <text evidence="2">The sequence shown here is derived from an EMBL/GenBank/DDBJ whole genome shotgun (WGS) entry which is preliminary data.</text>
</comment>
<evidence type="ECO:0008006" key="4">
    <source>
        <dbReference type="Google" id="ProtNLM"/>
    </source>
</evidence>
<evidence type="ECO:0000313" key="2">
    <source>
        <dbReference type="EMBL" id="GAA1656788.1"/>
    </source>
</evidence>
<dbReference type="PANTHER" id="PTHR33442">
    <property type="entry name" value="TRANS-3-HYDROXY-L-PROLINE DEHYDRATASE"/>
    <property type="match status" value="1"/>
</dbReference>
<dbReference type="SUPFAM" id="SSF54506">
    <property type="entry name" value="Diaminopimelate epimerase-like"/>
    <property type="match status" value="1"/>
</dbReference>
<dbReference type="RefSeq" id="WP_344115482.1">
    <property type="nucleotide sequence ID" value="NZ_BAAANE010000010.1"/>
</dbReference>
<dbReference type="InterPro" id="IPR008794">
    <property type="entry name" value="Pro_racemase_fam"/>
</dbReference>
<dbReference type="EMBL" id="BAAANE010000010">
    <property type="protein sequence ID" value="GAA1656788.1"/>
    <property type="molecule type" value="Genomic_DNA"/>
</dbReference>
<comment type="similarity">
    <text evidence="1">Belongs to the proline racemase family.</text>
</comment>
<evidence type="ECO:0000313" key="3">
    <source>
        <dbReference type="Proteomes" id="UP001501319"/>
    </source>
</evidence>
<keyword evidence="3" id="KW-1185">Reference proteome</keyword>
<dbReference type="Pfam" id="PF05544">
    <property type="entry name" value="Pro_racemase"/>
    <property type="match status" value="1"/>
</dbReference>
<name>A0ABN2FQY7_9ACTN</name>
<reference evidence="2 3" key="1">
    <citation type="journal article" date="2019" name="Int. J. Syst. Evol. Microbiol.">
        <title>The Global Catalogue of Microorganisms (GCM) 10K type strain sequencing project: providing services to taxonomists for standard genome sequencing and annotation.</title>
        <authorList>
            <consortium name="The Broad Institute Genomics Platform"/>
            <consortium name="The Broad Institute Genome Sequencing Center for Infectious Disease"/>
            <person name="Wu L."/>
            <person name="Ma J."/>
        </authorList>
    </citation>
    <scope>NUCLEOTIDE SEQUENCE [LARGE SCALE GENOMIC DNA]</scope>
    <source>
        <strain evidence="2 3">JCM 14306</strain>
    </source>
</reference>
<dbReference type="Gene3D" id="3.10.310.10">
    <property type="entry name" value="Diaminopimelate Epimerase, Chain A, domain 1"/>
    <property type="match status" value="1"/>
</dbReference>
<dbReference type="Proteomes" id="UP001501319">
    <property type="component" value="Unassembled WGS sequence"/>
</dbReference>